<reference evidence="2 3" key="1">
    <citation type="submission" date="2019-06" db="EMBL/GenBank/DDBJ databases">
        <title>Draft genomes of female and male turbot (Scophthalmus maximus).</title>
        <authorList>
            <person name="Xu H."/>
            <person name="Xu X.-W."/>
            <person name="Shao C."/>
            <person name="Chen S."/>
        </authorList>
    </citation>
    <scope>NUCLEOTIDE SEQUENCE [LARGE SCALE GENOMIC DNA]</scope>
    <source>
        <strain evidence="2">Ysfricsl-2016a</strain>
        <tissue evidence="2">Blood</tissue>
    </source>
</reference>
<evidence type="ECO:0000313" key="2">
    <source>
        <dbReference type="EMBL" id="KAF0021495.1"/>
    </source>
</evidence>
<dbReference type="EMBL" id="VEVO01006167">
    <property type="protein sequence ID" value="KAF0021495.1"/>
    <property type="molecule type" value="Genomic_DNA"/>
</dbReference>
<comment type="caution">
    <text evidence="2">The sequence shown here is derived from an EMBL/GenBank/DDBJ whole genome shotgun (WGS) entry which is preliminary data.</text>
</comment>
<sequence length="76" mass="7807">MSQADTGECVARSPVNGSGGELLSFAAGARSPARRSKVVASPRSDTCHFGENVTPDSVEKTGTYASLRSPARSHAA</sequence>
<dbReference type="Proteomes" id="UP000438429">
    <property type="component" value="Unassembled WGS sequence"/>
</dbReference>
<protein>
    <submittedName>
        <fullName evidence="2">Uncharacterized protein</fullName>
    </submittedName>
</protein>
<accession>A0A6A4RME3</accession>
<dbReference type="AlphaFoldDB" id="A0A6A4RME3"/>
<organism evidence="2 3">
    <name type="scientific">Scophthalmus maximus</name>
    <name type="common">Turbot</name>
    <name type="synonym">Psetta maxima</name>
    <dbReference type="NCBI Taxonomy" id="52904"/>
    <lineage>
        <taxon>Eukaryota</taxon>
        <taxon>Metazoa</taxon>
        <taxon>Chordata</taxon>
        <taxon>Craniata</taxon>
        <taxon>Vertebrata</taxon>
        <taxon>Euteleostomi</taxon>
        <taxon>Actinopterygii</taxon>
        <taxon>Neopterygii</taxon>
        <taxon>Teleostei</taxon>
        <taxon>Neoteleostei</taxon>
        <taxon>Acanthomorphata</taxon>
        <taxon>Carangaria</taxon>
        <taxon>Pleuronectiformes</taxon>
        <taxon>Pleuronectoidei</taxon>
        <taxon>Scophthalmidae</taxon>
        <taxon>Scophthalmus</taxon>
    </lineage>
</organism>
<evidence type="ECO:0000313" key="3">
    <source>
        <dbReference type="Proteomes" id="UP000438429"/>
    </source>
</evidence>
<gene>
    <name evidence="2" type="ORF">F2P81_026252</name>
</gene>
<name>A0A6A4RME3_SCOMX</name>
<feature type="region of interest" description="Disordered" evidence="1">
    <location>
        <begin position="1"/>
        <end position="76"/>
    </location>
</feature>
<evidence type="ECO:0000256" key="1">
    <source>
        <dbReference type="SAM" id="MobiDB-lite"/>
    </source>
</evidence>
<proteinExistence type="predicted"/>